<evidence type="ECO:0000256" key="8">
    <source>
        <dbReference type="ARBA" id="ARBA00022705"/>
    </source>
</evidence>
<evidence type="ECO:0000256" key="5">
    <source>
        <dbReference type="ARBA" id="ARBA00022490"/>
    </source>
</evidence>
<keyword evidence="7 16" id="KW-0548">Nucleotidyltransferase</keyword>
<dbReference type="Gene3D" id="3.30.70.270">
    <property type="match status" value="1"/>
</dbReference>
<dbReference type="Gene3D" id="3.40.1170.60">
    <property type="match status" value="1"/>
</dbReference>
<evidence type="ECO:0000256" key="12">
    <source>
        <dbReference type="ARBA" id="ARBA00022932"/>
    </source>
</evidence>
<evidence type="ECO:0000256" key="15">
    <source>
        <dbReference type="ARBA" id="ARBA00049244"/>
    </source>
</evidence>
<dbReference type="FunFam" id="3.30.1490.100:FF:000004">
    <property type="entry name" value="DNA polymerase IV"/>
    <property type="match status" value="1"/>
</dbReference>
<dbReference type="GO" id="GO:0006281">
    <property type="term" value="P:DNA repair"/>
    <property type="evidence" value="ECO:0007669"/>
    <property type="project" value="UniProtKB-UniRule"/>
</dbReference>
<dbReference type="SUPFAM" id="SSF100879">
    <property type="entry name" value="Lesion bypass DNA polymerase (Y-family), little finger domain"/>
    <property type="match status" value="1"/>
</dbReference>
<accession>F5S8B2</accession>
<organism evidence="18 19">
    <name type="scientific">Kingella kingae ATCC 23330</name>
    <dbReference type="NCBI Taxonomy" id="887327"/>
    <lineage>
        <taxon>Bacteria</taxon>
        <taxon>Pseudomonadati</taxon>
        <taxon>Pseudomonadota</taxon>
        <taxon>Betaproteobacteria</taxon>
        <taxon>Neisseriales</taxon>
        <taxon>Neisseriaceae</taxon>
        <taxon>Kingella</taxon>
    </lineage>
</organism>
<dbReference type="Pfam" id="PF11799">
    <property type="entry name" value="IMS_C"/>
    <property type="match status" value="1"/>
</dbReference>
<comment type="subunit">
    <text evidence="3 16">Monomer.</text>
</comment>
<dbReference type="GO" id="GO:0000287">
    <property type="term" value="F:magnesium ion binding"/>
    <property type="evidence" value="ECO:0007669"/>
    <property type="project" value="UniProtKB-UniRule"/>
</dbReference>
<feature type="active site" evidence="16">
    <location>
        <position position="120"/>
    </location>
</feature>
<evidence type="ECO:0000256" key="10">
    <source>
        <dbReference type="ARBA" id="ARBA00022763"/>
    </source>
</evidence>
<dbReference type="GO" id="GO:0042276">
    <property type="term" value="P:error-prone translesion synthesis"/>
    <property type="evidence" value="ECO:0007669"/>
    <property type="project" value="TreeGrafter"/>
</dbReference>
<evidence type="ECO:0000256" key="11">
    <source>
        <dbReference type="ARBA" id="ARBA00022842"/>
    </source>
</evidence>
<dbReference type="EMBL" id="AFHS01000047">
    <property type="protein sequence ID" value="EGK08275.1"/>
    <property type="molecule type" value="Genomic_DNA"/>
</dbReference>
<dbReference type="GO" id="GO:0003684">
    <property type="term" value="F:damaged DNA binding"/>
    <property type="evidence" value="ECO:0007669"/>
    <property type="project" value="InterPro"/>
</dbReference>
<keyword evidence="6 16" id="KW-0808">Transferase</keyword>
<dbReference type="AlphaFoldDB" id="F5S8B2"/>
<comment type="function">
    <text evidence="16">Poorly processive, error-prone DNA polymerase involved in untargeted mutagenesis. Copies undamaged DNA at stalled replication forks, which arise in vivo from mismatched or misaligned primer ends. These misaligned primers can be extended by PolIV. Exhibits no 3'-5' exonuclease (proofreading) activity. May be involved in translesional synthesis, in conjunction with the beta clamp from PolIII.</text>
</comment>
<comment type="subcellular location">
    <subcellularLocation>
        <location evidence="1 16">Cytoplasm</location>
    </subcellularLocation>
</comment>
<sequence length="363" mass="41334">MVKYAFLKCRLLFKMNPTRKIIHIDMDAFYASVELREQPHLCGLPVVVAWDGARSVICAASYEARQFGLRSAMPVATAKRLCPQAVFVPPHFDLYRQVSQQIHTIFQCYTDLIEPISLDEAYLDVTQNKQQLPYASQVAKQIRAEILAQTGLTASAGIAPNKFLAKIASDWRKPNGQFVIQPHEIEYFLRDLPVGKVWGVGKKTLLKMQQHGWQTIGDLRQVSRAELVHWFGKFGYRLYDLARGVDERPVQAERERLQISTEMTLSDNLNKQAISMYLDNLSKDLWQQMQRKKMQAYTLTLKLKSTEFQVFTRSQTYSAALPEQGLLQAALQLIARMPDGEFRLIGLGVSHLQPAGSQLELFG</sequence>
<dbReference type="InterPro" id="IPR043502">
    <property type="entry name" value="DNA/RNA_pol_sf"/>
</dbReference>
<dbReference type="InterPro" id="IPR050116">
    <property type="entry name" value="DNA_polymerase-Y"/>
</dbReference>
<evidence type="ECO:0000259" key="17">
    <source>
        <dbReference type="PROSITE" id="PS50173"/>
    </source>
</evidence>
<keyword evidence="12 16" id="KW-0239">DNA-directed DNA polymerase</keyword>
<keyword evidence="8 16" id="KW-0235">DNA replication</keyword>
<keyword evidence="11 16" id="KW-0460">Magnesium</keyword>
<dbReference type="FunFam" id="3.40.1170.60:FF:000001">
    <property type="entry name" value="DNA polymerase IV"/>
    <property type="match status" value="1"/>
</dbReference>
<dbReference type="HAMAP" id="MF_01113">
    <property type="entry name" value="DNApol_IV"/>
    <property type="match status" value="1"/>
</dbReference>
<dbReference type="InterPro" id="IPR001126">
    <property type="entry name" value="UmuC"/>
</dbReference>
<evidence type="ECO:0000256" key="13">
    <source>
        <dbReference type="ARBA" id="ARBA00023125"/>
    </source>
</evidence>
<dbReference type="GO" id="GO:0009432">
    <property type="term" value="P:SOS response"/>
    <property type="evidence" value="ECO:0007669"/>
    <property type="project" value="TreeGrafter"/>
</dbReference>
<dbReference type="SUPFAM" id="SSF56672">
    <property type="entry name" value="DNA/RNA polymerases"/>
    <property type="match status" value="1"/>
</dbReference>
<dbReference type="InterPro" id="IPR017961">
    <property type="entry name" value="DNA_pol_Y-fam_little_finger"/>
</dbReference>
<feature type="binding site" evidence="16">
    <location>
        <position position="119"/>
    </location>
    <ligand>
        <name>Mg(2+)</name>
        <dbReference type="ChEBI" id="CHEBI:18420"/>
    </ligand>
</feature>
<dbReference type="Proteomes" id="UP000004207">
    <property type="component" value="Unassembled WGS sequence"/>
</dbReference>
<keyword evidence="19" id="KW-1185">Reference proteome</keyword>
<evidence type="ECO:0000256" key="2">
    <source>
        <dbReference type="ARBA" id="ARBA00010945"/>
    </source>
</evidence>
<evidence type="ECO:0000256" key="7">
    <source>
        <dbReference type="ARBA" id="ARBA00022695"/>
    </source>
</evidence>
<keyword evidence="14 16" id="KW-0234">DNA repair</keyword>
<dbReference type="PANTHER" id="PTHR11076:SF33">
    <property type="entry name" value="DNA POLYMERASE KAPPA"/>
    <property type="match status" value="1"/>
</dbReference>
<keyword evidence="10 16" id="KW-0227">DNA damage</keyword>
<feature type="domain" description="UmuC" evidence="17">
    <location>
        <begin position="21"/>
        <end position="201"/>
    </location>
</feature>
<feature type="binding site" evidence="16">
    <location>
        <position position="25"/>
    </location>
    <ligand>
        <name>Mg(2+)</name>
        <dbReference type="ChEBI" id="CHEBI:18420"/>
    </ligand>
</feature>
<evidence type="ECO:0000256" key="14">
    <source>
        <dbReference type="ARBA" id="ARBA00023204"/>
    </source>
</evidence>
<dbReference type="NCBIfam" id="NF002677">
    <property type="entry name" value="PRK02406.1"/>
    <property type="match status" value="1"/>
</dbReference>
<dbReference type="PANTHER" id="PTHR11076">
    <property type="entry name" value="DNA REPAIR POLYMERASE UMUC / TRANSFERASE FAMILY MEMBER"/>
    <property type="match status" value="1"/>
</dbReference>
<evidence type="ECO:0000256" key="6">
    <source>
        <dbReference type="ARBA" id="ARBA00022679"/>
    </source>
</evidence>
<dbReference type="STRING" id="504.KKKWG1_1994"/>
<comment type="similarity">
    <text evidence="2 16">Belongs to the DNA polymerase type-Y family.</text>
</comment>
<dbReference type="GO" id="GO:0006261">
    <property type="term" value="P:DNA-templated DNA replication"/>
    <property type="evidence" value="ECO:0007669"/>
    <property type="project" value="UniProtKB-UniRule"/>
</dbReference>
<protein>
    <recommendedName>
        <fullName evidence="16">DNA polymerase IV</fullName>
        <shortName evidence="16">Pol IV</shortName>
        <ecNumber evidence="16">2.7.7.7</ecNumber>
    </recommendedName>
</protein>
<comment type="catalytic activity">
    <reaction evidence="15 16">
        <text>DNA(n) + a 2'-deoxyribonucleoside 5'-triphosphate = DNA(n+1) + diphosphate</text>
        <dbReference type="Rhea" id="RHEA:22508"/>
        <dbReference type="Rhea" id="RHEA-COMP:17339"/>
        <dbReference type="Rhea" id="RHEA-COMP:17340"/>
        <dbReference type="ChEBI" id="CHEBI:33019"/>
        <dbReference type="ChEBI" id="CHEBI:61560"/>
        <dbReference type="ChEBI" id="CHEBI:173112"/>
        <dbReference type="EC" id="2.7.7.7"/>
    </reaction>
</comment>
<dbReference type="InterPro" id="IPR053848">
    <property type="entry name" value="IMS_HHH_1"/>
</dbReference>
<dbReference type="InterPro" id="IPR043128">
    <property type="entry name" value="Rev_trsase/Diguanyl_cyclase"/>
</dbReference>
<keyword evidence="9 16" id="KW-0479">Metal-binding</keyword>
<dbReference type="eggNOG" id="COG0389">
    <property type="taxonomic scope" value="Bacteria"/>
</dbReference>
<evidence type="ECO:0000256" key="16">
    <source>
        <dbReference type="HAMAP-Rule" id="MF_01113"/>
    </source>
</evidence>
<dbReference type="GO" id="GO:0005829">
    <property type="term" value="C:cytosol"/>
    <property type="evidence" value="ECO:0007669"/>
    <property type="project" value="TreeGrafter"/>
</dbReference>
<dbReference type="Pfam" id="PF21999">
    <property type="entry name" value="IMS_HHH_1"/>
    <property type="match status" value="1"/>
</dbReference>
<dbReference type="InterPro" id="IPR036775">
    <property type="entry name" value="DNA_pol_Y-fam_lit_finger_sf"/>
</dbReference>
<dbReference type="Pfam" id="PF00817">
    <property type="entry name" value="IMS"/>
    <property type="match status" value="1"/>
</dbReference>
<feature type="site" description="Substrate discrimination" evidence="16">
    <location>
        <position position="30"/>
    </location>
</feature>
<evidence type="ECO:0000256" key="9">
    <source>
        <dbReference type="ARBA" id="ARBA00022723"/>
    </source>
</evidence>
<evidence type="ECO:0000256" key="3">
    <source>
        <dbReference type="ARBA" id="ARBA00011245"/>
    </source>
</evidence>
<evidence type="ECO:0000313" key="19">
    <source>
        <dbReference type="Proteomes" id="UP000004207"/>
    </source>
</evidence>
<dbReference type="HOGENOM" id="CLU_012348_1_2_4"/>
<keyword evidence="5 16" id="KW-0963">Cytoplasm</keyword>
<dbReference type="InterPro" id="IPR022880">
    <property type="entry name" value="DNApol_IV"/>
</dbReference>
<evidence type="ECO:0000256" key="4">
    <source>
        <dbReference type="ARBA" id="ARBA00022457"/>
    </source>
</evidence>
<dbReference type="CDD" id="cd03586">
    <property type="entry name" value="PolY_Pol_IV_kappa"/>
    <property type="match status" value="1"/>
</dbReference>
<keyword evidence="4 16" id="KW-0515">Mutator protein</keyword>
<keyword evidence="13 16" id="KW-0238">DNA-binding</keyword>
<comment type="caution">
    <text evidence="18">The sequence shown here is derived from an EMBL/GenBank/DDBJ whole genome shotgun (WGS) entry which is preliminary data.</text>
</comment>
<gene>
    <name evidence="16 18" type="primary">dinB</name>
    <name evidence="18" type="ORF">HMPREF0476_1443</name>
</gene>
<reference evidence="18 19" key="1">
    <citation type="submission" date="2011-04" db="EMBL/GenBank/DDBJ databases">
        <authorList>
            <person name="Muzny D."/>
            <person name="Qin X."/>
            <person name="Deng J."/>
            <person name="Jiang H."/>
            <person name="Liu Y."/>
            <person name="Qu J."/>
            <person name="Song X.-Z."/>
            <person name="Zhang L."/>
            <person name="Thornton R."/>
            <person name="Coyle M."/>
            <person name="Francisco L."/>
            <person name="Jackson L."/>
            <person name="Javaid M."/>
            <person name="Korchina V."/>
            <person name="Kovar C."/>
            <person name="Mata R."/>
            <person name="Mathew T."/>
            <person name="Ngo R."/>
            <person name="Nguyen L."/>
            <person name="Nguyen N."/>
            <person name="Okwuonu G."/>
            <person name="Ongeri F."/>
            <person name="Pham C."/>
            <person name="Simmons D."/>
            <person name="Wilczek-Boney K."/>
            <person name="Hale W."/>
            <person name="Jakkamsetti A."/>
            <person name="Pham P."/>
            <person name="Ruth R."/>
            <person name="San Lucas F."/>
            <person name="Warren J."/>
            <person name="Zhang J."/>
            <person name="Zhao Z."/>
            <person name="Zhou C."/>
            <person name="Zhu D."/>
            <person name="Lee S."/>
            <person name="Bess C."/>
            <person name="Blankenburg K."/>
            <person name="Forbes L."/>
            <person name="Fu Q."/>
            <person name="Gubbala S."/>
            <person name="Hirani K."/>
            <person name="Jayaseelan J.C."/>
            <person name="Lara F."/>
            <person name="Munidasa M."/>
            <person name="Palculict T."/>
            <person name="Patil S."/>
            <person name="Pu L.-L."/>
            <person name="Saada N."/>
            <person name="Tang L."/>
            <person name="Weissenberger G."/>
            <person name="Zhu Y."/>
            <person name="Hemphill L."/>
            <person name="Shang Y."/>
            <person name="Youmans B."/>
            <person name="Ayvaz T."/>
            <person name="Ross M."/>
            <person name="Santibanez J."/>
            <person name="Aqrawi P."/>
            <person name="Gross S."/>
            <person name="Joshi V."/>
            <person name="Fowler G."/>
            <person name="Nazareth L."/>
            <person name="Reid J."/>
            <person name="Worley K."/>
            <person name="Petrosino J."/>
            <person name="Highlander S."/>
            <person name="Gibbs R."/>
        </authorList>
    </citation>
    <scope>NUCLEOTIDE SEQUENCE [LARGE SCALE GENOMIC DNA]</scope>
    <source>
        <strain evidence="18 19">ATCC 23330</strain>
    </source>
</reference>
<name>F5S8B2_KINKI</name>
<evidence type="ECO:0000256" key="1">
    <source>
        <dbReference type="ARBA" id="ARBA00004496"/>
    </source>
</evidence>
<dbReference type="Gene3D" id="3.30.1490.100">
    <property type="entry name" value="DNA polymerase, Y-family, little finger domain"/>
    <property type="match status" value="1"/>
</dbReference>
<dbReference type="PROSITE" id="PS50173">
    <property type="entry name" value="UMUC"/>
    <property type="match status" value="1"/>
</dbReference>
<evidence type="ECO:0000313" key="18">
    <source>
        <dbReference type="EMBL" id="EGK08275.1"/>
    </source>
</evidence>
<dbReference type="GO" id="GO:0003887">
    <property type="term" value="F:DNA-directed DNA polymerase activity"/>
    <property type="evidence" value="ECO:0007669"/>
    <property type="project" value="UniProtKB-UniRule"/>
</dbReference>
<dbReference type="Gene3D" id="1.10.150.20">
    <property type="entry name" value="5' to 3' exonuclease, C-terminal subdomain"/>
    <property type="match status" value="1"/>
</dbReference>
<proteinExistence type="inferred from homology"/>
<dbReference type="EC" id="2.7.7.7" evidence="16"/>
<comment type="cofactor">
    <cofactor evidence="16">
        <name>Mg(2+)</name>
        <dbReference type="ChEBI" id="CHEBI:18420"/>
    </cofactor>
    <text evidence="16">Binds 2 magnesium ions per subunit.</text>
</comment>